<dbReference type="Proteomes" id="UP000266723">
    <property type="component" value="Unassembled WGS sequence"/>
</dbReference>
<reference evidence="1 2" key="1">
    <citation type="journal article" date="2020" name="BMC Genomics">
        <title>Intraspecific diversification of the crop wild relative Brassica cretica Lam. using demographic model selection.</title>
        <authorList>
            <person name="Kioukis A."/>
            <person name="Michalopoulou V.A."/>
            <person name="Briers L."/>
            <person name="Pirintsos S."/>
            <person name="Studholme D.J."/>
            <person name="Pavlidis P."/>
            <person name="Sarris P.F."/>
        </authorList>
    </citation>
    <scope>NUCLEOTIDE SEQUENCE [LARGE SCALE GENOMIC DNA]</scope>
    <source>
        <strain evidence="2">cv. PFS-1207/04</strain>
    </source>
</reference>
<keyword evidence="2" id="KW-1185">Reference proteome</keyword>
<name>A0ABQ7B9U1_BRACR</name>
<gene>
    <name evidence="1" type="ORF">DY000_02043600</name>
</gene>
<accession>A0ABQ7B9U1</accession>
<evidence type="ECO:0008006" key="3">
    <source>
        <dbReference type="Google" id="ProtNLM"/>
    </source>
</evidence>
<protein>
    <recommendedName>
        <fullName evidence="3">STAS domain-containing protein</fullName>
    </recommendedName>
</protein>
<comment type="caution">
    <text evidence="1">The sequence shown here is derived from an EMBL/GenBank/DDBJ whole genome shotgun (WGS) entry which is preliminary data.</text>
</comment>
<organism evidence="1 2">
    <name type="scientific">Brassica cretica</name>
    <name type="common">Mustard</name>
    <dbReference type="NCBI Taxonomy" id="69181"/>
    <lineage>
        <taxon>Eukaryota</taxon>
        <taxon>Viridiplantae</taxon>
        <taxon>Streptophyta</taxon>
        <taxon>Embryophyta</taxon>
        <taxon>Tracheophyta</taxon>
        <taxon>Spermatophyta</taxon>
        <taxon>Magnoliopsida</taxon>
        <taxon>eudicotyledons</taxon>
        <taxon>Gunneridae</taxon>
        <taxon>Pentapetalae</taxon>
        <taxon>rosids</taxon>
        <taxon>malvids</taxon>
        <taxon>Brassicales</taxon>
        <taxon>Brassicaceae</taxon>
        <taxon>Brassiceae</taxon>
        <taxon>Brassica</taxon>
    </lineage>
</organism>
<sequence length="87" mass="9835">MQAWDGSSSIKTERLSLRHVTIDLENLRIFSDNQTFIRAINSELLDTNIFVIIANINTSPPRSHLSLSPSCRVLIIWKPTSVEVASR</sequence>
<evidence type="ECO:0000313" key="2">
    <source>
        <dbReference type="Proteomes" id="UP000266723"/>
    </source>
</evidence>
<proteinExistence type="predicted"/>
<evidence type="ECO:0000313" key="1">
    <source>
        <dbReference type="EMBL" id="KAF3528941.1"/>
    </source>
</evidence>
<dbReference type="EMBL" id="QGKV02001507">
    <property type="protein sequence ID" value="KAF3528941.1"/>
    <property type="molecule type" value="Genomic_DNA"/>
</dbReference>